<evidence type="ECO:0000256" key="3">
    <source>
        <dbReference type="ARBA" id="ARBA00023015"/>
    </source>
</evidence>
<dbReference type="InterPro" id="IPR043404">
    <property type="entry name" value="ATAXIN1-like"/>
</dbReference>
<organism evidence="8 9">
    <name type="scientific">Schistosoma rodhaini</name>
    <dbReference type="NCBI Taxonomy" id="6188"/>
    <lineage>
        <taxon>Eukaryota</taxon>
        <taxon>Metazoa</taxon>
        <taxon>Spiralia</taxon>
        <taxon>Lophotrochozoa</taxon>
        <taxon>Platyhelminthes</taxon>
        <taxon>Trematoda</taxon>
        <taxon>Digenea</taxon>
        <taxon>Strigeidida</taxon>
        <taxon>Schistosomatoidea</taxon>
        <taxon>Schistosomatidae</taxon>
        <taxon>Schistosoma</taxon>
    </lineage>
</organism>
<feature type="domain" description="AXH" evidence="7">
    <location>
        <begin position="446"/>
        <end position="633"/>
    </location>
</feature>
<dbReference type="AlphaFoldDB" id="A0AA85EN89"/>
<evidence type="ECO:0000256" key="1">
    <source>
        <dbReference type="ARBA" id="ARBA00004123"/>
    </source>
</evidence>
<keyword evidence="2" id="KW-0678">Repressor</keyword>
<dbReference type="SMART" id="SM00536">
    <property type="entry name" value="AXH"/>
    <property type="match status" value="1"/>
</dbReference>
<reference evidence="8" key="1">
    <citation type="submission" date="2022-06" db="EMBL/GenBank/DDBJ databases">
        <authorList>
            <person name="Berger JAMES D."/>
            <person name="Berger JAMES D."/>
        </authorList>
    </citation>
    <scope>NUCLEOTIDE SEQUENCE [LARGE SCALE GENOMIC DNA]</scope>
</reference>
<reference evidence="9" key="2">
    <citation type="submission" date="2023-11" db="UniProtKB">
        <authorList>
            <consortium name="WormBaseParasite"/>
        </authorList>
    </citation>
    <scope>IDENTIFICATION</scope>
</reference>
<protein>
    <recommendedName>
        <fullName evidence="7">AXH domain-containing protein</fullName>
    </recommendedName>
</protein>
<name>A0AA85EN89_9TREM</name>
<evidence type="ECO:0000256" key="4">
    <source>
        <dbReference type="ARBA" id="ARBA00023125"/>
    </source>
</evidence>
<evidence type="ECO:0000259" key="7">
    <source>
        <dbReference type="PROSITE" id="PS51148"/>
    </source>
</evidence>
<accession>A0AA85EN89</accession>
<sequence>MKSIGNKVNDFFEENSKCRKINVITTINSFRPLSYVLQNTRLFVMVCWHTKCIVKEKSRKLNHFIQFSKLFIDGYNTSEDCNNQKLDYFSSTNMHSSSCRNKLMPNYKELFPYTIENDTTSMDNSVDVTVRQKPQITERSLTNSVPNSNNYTRDDAKFSYFLNQYDHALYYHLKNNNVQPNHFDILRSFSSPLSSSSTSVTTTQPPITSSSLLLLWLSRLNELIYENSQEVTETNCIYKTLTNLLSETSTSQFSNDSHKAVTNNLNNYLDSANIQNQTKRVSYLYNKIYSDQDQTRNGSLIPGITLTNQSKIHGPPNVTFSKLWDDNKSSSCDIQVNDVYSKNCKTNRDRHQGELNYLPSSLIPSTVFPYFNFLMDSRMMRENSKELNCNPDKKFSVQLDKMCTVDRILHNAASKWDNLLNNKSITHLSDSPIPFNADKPINLINSGNTDQWKLNNECHLNKCVRLINGEIKVREDLSVSDFISSAIKYDNFNKSTYDNGSLIEALASTNNLEMCWVKLIQIKNDSNNNTVNLSSELTFIQSSKRHHLLVGKNEKNCSKQASRMLWPHFNAKSFNVDKKLVLNVTNDYPFFVYGHGWSSIEPNLTLNQQDLSCRQLKTDDICLVLTYCVLSAGRKSRISTTNSCTYKMALSNENYSVNYKSHSTPKSVPLLNYDAKNNCSPLTGSERNFNNELNPEFIDYQKIPINLKMDPHNNLSSYCIEKNTKLKQYDSNIPVMKKPKLELSHKKTIKSNTIISHPFSAYNLAKSPENL</sequence>
<dbReference type="WBParaSite" id="SRDH1_16080.1">
    <property type="protein sequence ID" value="SRDH1_16080.1"/>
    <property type="gene ID" value="SRDH1_16080"/>
</dbReference>
<dbReference type="GO" id="GO:0006355">
    <property type="term" value="P:regulation of DNA-templated transcription"/>
    <property type="evidence" value="ECO:0007669"/>
    <property type="project" value="InterPro"/>
</dbReference>
<proteinExistence type="predicted"/>
<dbReference type="Pfam" id="PF08517">
    <property type="entry name" value="AXH"/>
    <property type="match status" value="1"/>
</dbReference>
<evidence type="ECO:0000256" key="6">
    <source>
        <dbReference type="ARBA" id="ARBA00023242"/>
    </source>
</evidence>
<dbReference type="PANTHER" id="PTHR13392">
    <property type="entry name" value="ATAXIN 1"/>
    <property type="match status" value="1"/>
</dbReference>
<dbReference type="InterPro" id="IPR003652">
    <property type="entry name" value="Ataxin_AXH_dom"/>
</dbReference>
<evidence type="ECO:0000256" key="2">
    <source>
        <dbReference type="ARBA" id="ARBA00022491"/>
    </source>
</evidence>
<keyword evidence="6" id="KW-0539">Nucleus</keyword>
<comment type="subcellular location">
    <subcellularLocation>
        <location evidence="1">Nucleus</location>
    </subcellularLocation>
</comment>
<dbReference type="SUPFAM" id="SSF102031">
    <property type="entry name" value="AXH domain"/>
    <property type="match status" value="1"/>
</dbReference>
<keyword evidence="3" id="KW-0805">Transcription regulation</keyword>
<dbReference type="PANTHER" id="PTHR13392:SF13">
    <property type="entry name" value="AXH DOMAIN-CONTAINING PROTEIN"/>
    <property type="match status" value="1"/>
</dbReference>
<keyword evidence="8" id="KW-1185">Reference proteome</keyword>
<dbReference type="InterPro" id="IPR036096">
    <property type="entry name" value="Ataxin_AXH_dom_sf"/>
</dbReference>
<dbReference type="GO" id="GO:0003723">
    <property type="term" value="F:RNA binding"/>
    <property type="evidence" value="ECO:0007669"/>
    <property type="project" value="InterPro"/>
</dbReference>
<dbReference type="GO" id="GO:0003677">
    <property type="term" value="F:DNA binding"/>
    <property type="evidence" value="ECO:0007669"/>
    <property type="project" value="UniProtKB-KW"/>
</dbReference>
<evidence type="ECO:0000256" key="5">
    <source>
        <dbReference type="ARBA" id="ARBA00023163"/>
    </source>
</evidence>
<dbReference type="PROSITE" id="PS51148">
    <property type="entry name" value="AXH"/>
    <property type="match status" value="1"/>
</dbReference>
<dbReference type="Proteomes" id="UP000050792">
    <property type="component" value="Unassembled WGS sequence"/>
</dbReference>
<dbReference type="GO" id="GO:0005634">
    <property type="term" value="C:nucleus"/>
    <property type="evidence" value="ECO:0007669"/>
    <property type="project" value="UniProtKB-SubCell"/>
</dbReference>
<evidence type="ECO:0000313" key="8">
    <source>
        <dbReference type="Proteomes" id="UP000050792"/>
    </source>
</evidence>
<keyword evidence="5" id="KW-0804">Transcription</keyword>
<evidence type="ECO:0000313" key="9">
    <source>
        <dbReference type="WBParaSite" id="SRDH1_16080.1"/>
    </source>
</evidence>
<keyword evidence="4" id="KW-0238">DNA-binding</keyword>